<dbReference type="GO" id="GO:0016020">
    <property type="term" value="C:membrane"/>
    <property type="evidence" value="ECO:0007669"/>
    <property type="project" value="UniProtKB-SubCell"/>
</dbReference>
<dbReference type="PANTHER" id="PTHR34975">
    <property type="entry name" value="SPORE GERMINATION PROTEIN A2"/>
    <property type="match status" value="1"/>
</dbReference>
<feature type="transmembrane region" description="Helical" evidence="8">
    <location>
        <begin position="219"/>
        <end position="240"/>
    </location>
</feature>
<sequence>MFSANDRISIRQLKVLLMLNLFGTTSLILPRMAAETAGRDGWISVALGTVFAIVYAVIILHLAYKFPHKTLFEYTETLAGRIITFIIAFIFITRLVLAASFGLRLFSELIKEALLENTPIEVIIMSMLLVVLYIARKGYECRARVAEIIVWIVFIPIILVLLFAIPQVNFSRVLPVFVSSPQDIFMGAYVISLTYSAIDLLLIAIPYTDKPRKTRRPVISAIVLIGIFNVFLCIITFGLFGDIGTQRQIWPVMNIMQVVKLPGALLERQDALMISFWILSIFAVINAYVFFISVITQKVFKLKEQNFLVLPLLPIIFLIALIPDNVVQIYEYTKNIMSYMGLFLLVFLPLALIFLARIKKVGES</sequence>
<feature type="transmembrane region" description="Helical" evidence="8">
    <location>
        <begin position="41"/>
        <end position="64"/>
    </location>
</feature>
<organism evidence="9 10">
    <name type="scientific">Natranaerovirga pectinivora</name>
    <dbReference type="NCBI Taxonomy" id="682400"/>
    <lineage>
        <taxon>Bacteria</taxon>
        <taxon>Bacillati</taxon>
        <taxon>Bacillota</taxon>
        <taxon>Clostridia</taxon>
        <taxon>Lachnospirales</taxon>
        <taxon>Natranaerovirgaceae</taxon>
        <taxon>Natranaerovirga</taxon>
    </lineage>
</organism>
<dbReference type="OrthoDB" id="2716906at2"/>
<dbReference type="EMBL" id="SMAL01000007">
    <property type="protein sequence ID" value="TCT13959.1"/>
    <property type="molecule type" value="Genomic_DNA"/>
</dbReference>
<dbReference type="AlphaFoldDB" id="A0A4R3MJ37"/>
<evidence type="ECO:0000256" key="8">
    <source>
        <dbReference type="SAM" id="Phobius"/>
    </source>
</evidence>
<feature type="transmembrane region" description="Helical" evidence="8">
    <location>
        <begin position="148"/>
        <end position="166"/>
    </location>
</feature>
<feature type="transmembrane region" description="Helical" evidence="8">
    <location>
        <begin position="336"/>
        <end position="356"/>
    </location>
</feature>
<proteinExistence type="inferred from homology"/>
<evidence type="ECO:0000313" key="9">
    <source>
        <dbReference type="EMBL" id="TCT13959.1"/>
    </source>
</evidence>
<feature type="transmembrane region" description="Helical" evidence="8">
    <location>
        <begin position="118"/>
        <end position="136"/>
    </location>
</feature>
<keyword evidence="4" id="KW-0309">Germination</keyword>
<comment type="caution">
    <text evidence="9">The sequence shown here is derived from an EMBL/GenBank/DDBJ whole genome shotgun (WGS) entry which is preliminary data.</text>
</comment>
<keyword evidence="10" id="KW-1185">Reference proteome</keyword>
<keyword evidence="3" id="KW-0813">Transport</keyword>
<feature type="transmembrane region" description="Helical" evidence="8">
    <location>
        <begin position="186"/>
        <end position="207"/>
    </location>
</feature>
<dbReference type="Gene3D" id="1.20.1740.10">
    <property type="entry name" value="Amino acid/polyamine transporter I"/>
    <property type="match status" value="1"/>
</dbReference>
<feature type="transmembrane region" description="Helical" evidence="8">
    <location>
        <begin position="12"/>
        <end position="29"/>
    </location>
</feature>
<dbReference type="Pfam" id="PF03845">
    <property type="entry name" value="Spore_permease"/>
    <property type="match status" value="1"/>
</dbReference>
<dbReference type="GO" id="GO:0009847">
    <property type="term" value="P:spore germination"/>
    <property type="evidence" value="ECO:0007669"/>
    <property type="project" value="InterPro"/>
</dbReference>
<keyword evidence="5 8" id="KW-0812">Transmembrane</keyword>
<dbReference type="NCBIfam" id="TIGR00912">
    <property type="entry name" value="2A0309"/>
    <property type="match status" value="1"/>
</dbReference>
<dbReference type="PANTHER" id="PTHR34975:SF2">
    <property type="entry name" value="SPORE GERMINATION PROTEIN A2"/>
    <property type="match status" value="1"/>
</dbReference>
<gene>
    <name evidence="9" type="ORF">EDC18_10728</name>
</gene>
<evidence type="ECO:0000256" key="5">
    <source>
        <dbReference type="ARBA" id="ARBA00022692"/>
    </source>
</evidence>
<feature type="transmembrane region" description="Helical" evidence="8">
    <location>
        <begin position="307"/>
        <end position="330"/>
    </location>
</feature>
<feature type="transmembrane region" description="Helical" evidence="8">
    <location>
        <begin position="274"/>
        <end position="295"/>
    </location>
</feature>
<dbReference type="RefSeq" id="WP_132252785.1">
    <property type="nucleotide sequence ID" value="NZ_SMAL01000007.1"/>
</dbReference>
<accession>A0A4R3MJ37</accession>
<evidence type="ECO:0000256" key="1">
    <source>
        <dbReference type="ARBA" id="ARBA00004141"/>
    </source>
</evidence>
<feature type="transmembrane region" description="Helical" evidence="8">
    <location>
        <begin position="85"/>
        <end position="106"/>
    </location>
</feature>
<dbReference type="Proteomes" id="UP000294902">
    <property type="component" value="Unassembled WGS sequence"/>
</dbReference>
<evidence type="ECO:0000256" key="4">
    <source>
        <dbReference type="ARBA" id="ARBA00022544"/>
    </source>
</evidence>
<dbReference type="InterPro" id="IPR004761">
    <property type="entry name" value="Spore_GerAB"/>
</dbReference>
<evidence type="ECO:0000256" key="7">
    <source>
        <dbReference type="ARBA" id="ARBA00023136"/>
    </source>
</evidence>
<keyword evidence="7 8" id="KW-0472">Membrane</keyword>
<name>A0A4R3MJ37_9FIRM</name>
<evidence type="ECO:0000256" key="2">
    <source>
        <dbReference type="ARBA" id="ARBA00007998"/>
    </source>
</evidence>
<protein>
    <submittedName>
        <fullName evidence="9">Spore germination protein</fullName>
    </submittedName>
</protein>
<evidence type="ECO:0000256" key="6">
    <source>
        <dbReference type="ARBA" id="ARBA00022989"/>
    </source>
</evidence>
<evidence type="ECO:0000313" key="10">
    <source>
        <dbReference type="Proteomes" id="UP000294902"/>
    </source>
</evidence>
<reference evidence="9 10" key="1">
    <citation type="submission" date="2019-03" db="EMBL/GenBank/DDBJ databases">
        <title>Genomic Encyclopedia of Type Strains, Phase IV (KMG-IV): sequencing the most valuable type-strain genomes for metagenomic binning, comparative biology and taxonomic classification.</title>
        <authorList>
            <person name="Goeker M."/>
        </authorList>
    </citation>
    <scope>NUCLEOTIDE SEQUENCE [LARGE SCALE GENOMIC DNA]</scope>
    <source>
        <strain evidence="9 10">DSM 24629</strain>
    </source>
</reference>
<comment type="subcellular location">
    <subcellularLocation>
        <location evidence="1">Membrane</location>
        <topology evidence="1">Multi-pass membrane protein</topology>
    </subcellularLocation>
</comment>
<evidence type="ECO:0000256" key="3">
    <source>
        <dbReference type="ARBA" id="ARBA00022448"/>
    </source>
</evidence>
<comment type="similarity">
    <text evidence="2">Belongs to the amino acid-polyamine-organocation (APC) superfamily. Spore germination protein (SGP) (TC 2.A.3.9) family.</text>
</comment>
<keyword evidence="6 8" id="KW-1133">Transmembrane helix</keyword>